<dbReference type="Proteomes" id="UP000595420">
    <property type="component" value="Chromosome"/>
</dbReference>
<dbReference type="RefSeq" id="WP_198660105.1">
    <property type="nucleotide sequence ID" value="NZ_CP059488.1"/>
</dbReference>
<evidence type="ECO:0000313" key="2">
    <source>
        <dbReference type="Proteomes" id="UP000595420"/>
    </source>
</evidence>
<dbReference type="EMBL" id="CP059488">
    <property type="protein sequence ID" value="QQD71923.1"/>
    <property type="molecule type" value="Genomic_DNA"/>
</dbReference>
<name>A0A7T4WC61_9PROT</name>
<dbReference type="AlphaFoldDB" id="A0A7T4WC61"/>
<reference evidence="1 2" key="1">
    <citation type="submission" date="2020-07" db="EMBL/GenBank/DDBJ databases">
        <title>Complete genome sequence analysis of Acidithiobacillus ferrivorans XJFY6S-08 reveals extreme environmental adaptation to alpine acid mine drainage.</title>
        <authorList>
            <person name="Yan L."/>
            <person name="Ni Y."/>
        </authorList>
    </citation>
    <scope>NUCLEOTIDE SEQUENCE [LARGE SCALE GENOMIC DNA]</scope>
    <source>
        <strain evidence="1 2">XJFY6S-08</strain>
    </source>
</reference>
<protein>
    <submittedName>
        <fullName evidence="1">Uncharacterized protein</fullName>
    </submittedName>
</protein>
<evidence type="ECO:0000313" key="1">
    <source>
        <dbReference type="EMBL" id="QQD71923.1"/>
    </source>
</evidence>
<gene>
    <name evidence="1" type="ORF">H2515_10850</name>
</gene>
<sequence>MPNLSNQDKNDFIDVGDGDIDTDYPLPLAEREELARQTWGTTSRRFERTDSFNLLLDDPEAIQAAEDGDDYAVAPEWYEGLETDDCEEAKAVAAPRNPLVDPDPQDRLIPDPRASVTTHASAQNFHRWLRKAVPVYREQLERAQVSADVGYAVHWYLNKSIAAITLAVGTYLRKKLIIADHADARDAASRILRQVIESHDFQRIPNLNIDRMCSGYFQTISQFRTFIAEGIGVSHQDIYYMAHAKPISPGHEEQNGDDVVDIDLLHPDHAHPDALNAGLCRYTDSPMEVLIQKQENARVMRQMRQKAGSSVPDSGDPMNGEDRTPISLREVLLRVSQDPRGELAMATEIARFLARRSDGMRNIRRGLARHARTKAPTAVLATHILDLMIGDDRSTITTKIGGA</sequence>
<organism evidence="1 2">
    <name type="scientific">Acidithiobacillus ferrivorans</name>
    <dbReference type="NCBI Taxonomy" id="160808"/>
    <lineage>
        <taxon>Bacteria</taxon>
        <taxon>Pseudomonadati</taxon>
        <taxon>Pseudomonadota</taxon>
        <taxon>Acidithiobacillia</taxon>
        <taxon>Acidithiobacillales</taxon>
        <taxon>Acidithiobacillaceae</taxon>
        <taxon>Acidithiobacillus</taxon>
    </lineage>
</organism>
<accession>A0A7T4WC61</accession>
<proteinExistence type="predicted"/>